<comment type="similarity">
    <text evidence="3">Belongs to the HAD-like hydrolase superfamily. CbbY/CbbZ/Gph/YieH family.</text>
</comment>
<organism evidence="5 6">
    <name type="scientific">Tectimicrobiota bacterium</name>
    <dbReference type="NCBI Taxonomy" id="2528274"/>
    <lineage>
        <taxon>Bacteria</taxon>
        <taxon>Pseudomonadati</taxon>
        <taxon>Nitrospinota/Tectimicrobiota group</taxon>
        <taxon>Candidatus Tectimicrobiota</taxon>
    </lineage>
</organism>
<dbReference type="GO" id="GO:0006281">
    <property type="term" value="P:DNA repair"/>
    <property type="evidence" value="ECO:0007669"/>
    <property type="project" value="TreeGrafter"/>
</dbReference>
<dbReference type="SUPFAM" id="SSF56784">
    <property type="entry name" value="HAD-like"/>
    <property type="match status" value="1"/>
</dbReference>
<sequence>MQLVIFDIDGTLTQTTRIDELCFLRALAEEFGITAINTNWLDYAYSTDSGIALQILQEQWVRCPSSDELLRFQHRFVHLLMESCAQSPDAFIEVPGATAAFRRLREETNWTVAIATGGWRASALFKLSRIGIDAQQVPAAFADDSPLREEIVQTALSRAASLNGNEPFQRVVYVGDAVWDVRTAQQLGLAFLGVQAEAQSIVLRNEGAAEVLEDFTHFDRFLRALEEASVPARGH</sequence>
<evidence type="ECO:0000313" key="6">
    <source>
        <dbReference type="Proteomes" id="UP000769766"/>
    </source>
</evidence>
<dbReference type="EC" id="3.1.3.18" evidence="4"/>
<name>A0A932FW01_UNCTE</name>
<dbReference type="EMBL" id="JACPRF010000115">
    <property type="protein sequence ID" value="MBI2875968.1"/>
    <property type="molecule type" value="Genomic_DNA"/>
</dbReference>
<evidence type="ECO:0000256" key="1">
    <source>
        <dbReference type="ARBA" id="ARBA00000830"/>
    </source>
</evidence>
<dbReference type="Gene3D" id="1.10.150.240">
    <property type="entry name" value="Putative phosphatase, domain 2"/>
    <property type="match status" value="1"/>
</dbReference>
<accession>A0A932FW01</accession>
<reference evidence="5" key="1">
    <citation type="submission" date="2020-07" db="EMBL/GenBank/DDBJ databases">
        <title>Huge and variable diversity of episymbiotic CPR bacteria and DPANN archaea in groundwater ecosystems.</title>
        <authorList>
            <person name="He C.Y."/>
            <person name="Keren R."/>
            <person name="Whittaker M."/>
            <person name="Farag I.F."/>
            <person name="Doudna J."/>
            <person name="Cate J.H.D."/>
            <person name="Banfield J.F."/>
        </authorList>
    </citation>
    <scope>NUCLEOTIDE SEQUENCE</scope>
    <source>
        <strain evidence="5">NC_groundwater_672_Ag_B-0.1um_62_36</strain>
    </source>
</reference>
<gene>
    <name evidence="5" type="ORF">HYY20_03730</name>
</gene>
<dbReference type="Gene3D" id="3.40.50.1000">
    <property type="entry name" value="HAD superfamily/HAD-like"/>
    <property type="match status" value="1"/>
</dbReference>
<protein>
    <recommendedName>
        <fullName evidence="4">phosphoglycolate phosphatase</fullName>
        <ecNumber evidence="4">3.1.3.18</ecNumber>
    </recommendedName>
</protein>
<comment type="caution">
    <text evidence="5">The sequence shown here is derived from an EMBL/GenBank/DDBJ whole genome shotgun (WGS) entry which is preliminary data.</text>
</comment>
<dbReference type="InterPro" id="IPR023198">
    <property type="entry name" value="PGP-like_dom2"/>
</dbReference>
<keyword evidence="5" id="KW-0378">Hydrolase</keyword>
<dbReference type="InterPro" id="IPR036412">
    <property type="entry name" value="HAD-like_sf"/>
</dbReference>
<evidence type="ECO:0000256" key="4">
    <source>
        <dbReference type="ARBA" id="ARBA00013078"/>
    </source>
</evidence>
<evidence type="ECO:0000313" key="5">
    <source>
        <dbReference type="EMBL" id="MBI2875968.1"/>
    </source>
</evidence>
<dbReference type="GO" id="GO:0008967">
    <property type="term" value="F:phosphoglycolate phosphatase activity"/>
    <property type="evidence" value="ECO:0007669"/>
    <property type="project" value="UniProtKB-EC"/>
</dbReference>
<dbReference type="Proteomes" id="UP000769766">
    <property type="component" value="Unassembled WGS sequence"/>
</dbReference>
<dbReference type="PANTHER" id="PTHR43434">
    <property type="entry name" value="PHOSPHOGLYCOLATE PHOSPHATASE"/>
    <property type="match status" value="1"/>
</dbReference>
<dbReference type="InterPro" id="IPR023214">
    <property type="entry name" value="HAD_sf"/>
</dbReference>
<comment type="pathway">
    <text evidence="2">Organic acid metabolism; glycolate biosynthesis; glycolate from 2-phosphoglycolate: step 1/1.</text>
</comment>
<dbReference type="InterPro" id="IPR050155">
    <property type="entry name" value="HAD-like_hydrolase_sf"/>
</dbReference>
<evidence type="ECO:0000256" key="2">
    <source>
        <dbReference type="ARBA" id="ARBA00004818"/>
    </source>
</evidence>
<comment type="catalytic activity">
    <reaction evidence="1">
        <text>2-phosphoglycolate + H2O = glycolate + phosphate</text>
        <dbReference type="Rhea" id="RHEA:14369"/>
        <dbReference type="ChEBI" id="CHEBI:15377"/>
        <dbReference type="ChEBI" id="CHEBI:29805"/>
        <dbReference type="ChEBI" id="CHEBI:43474"/>
        <dbReference type="ChEBI" id="CHEBI:58033"/>
        <dbReference type="EC" id="3.1.3.18"/>
    </reaction>
</comment>
<dbReference type="PANTHER" id="PTHR43434:SF1">
    <property type="entry name" value="PHOSPHOGLYCOLATE PHOSPHATASE"/>
    <property type="match status" value="1"/>
</dbReference>
<dbReference type="Pfam" id="PF00702">
    <property type="entry name" value="Hydrolase"/>
    <property type="match status" value="1"/>
</dbReference>
<proteinExistence type="inferred from homology"/>
<evidence type="ECO:0000256" key="3">
    <source>
        <dbReference type="ARBA" id="ARBA00006171"/>
    </source>
</evidence>
<dbReference type="AlphaFoldDB" id="A0A932FW01"/>